<reference evidence="1" key="1">
    <citation type="journal article" date="2021" name="Proc. Natl. Acad. Sci. U.S.A.">
        <title>A Catalog of Tens of Thousands of Viruses from Human Metagenomes Reveals Hidden Associations with Chronic Diseases.</title>
        <authorList>
            <person name="Tisza M.J."/>
            <person name="Buck C.B."/>
        </authorList>
    </citation>
    <scope>NUCLEOTIDE SEQUENCE</scope>
    <source>
        <strain evidence="1">CtRiO19</strain>
    </source>
</reference>
<evidence type="ECO:0000313" key="1">
    <source>
        <dbReference type="EMBL" id="DAD74440.1"/>
    </source>
</evidence>
<sequence>MKKYNLIEKQIYKLRRDEIVQLIRDLQIKEFDEKMTNIYAIQ</sequence>
<name>A0A8S5LX02_9CAUD</name>
<accession>A0A8S5LX02</accession>
<organism evidence="1">
    <name type="scientific">Siphoviridae sp. ctRiO19</name>
    <dbReference type="NCBI Taxonomy" id="2826337"/>
    <lineage>
        <taxon>Viruses</taxon>
        <taxon>Duplodnaviria</taxon>
        <taxon>Heunggongvirae</taxon>
        <taxon>Uroviricota</taxon>
        <taxon>Caudoviricetes</taxon>
    </lineage>
</organism>
<proteinExistence type="predicted"/>
<protein>
    <submittedName>
        <fullName evidence="1">Uncharacterized protein</fullName>
    </submittedName>
</protein>
<dbReference type="EMBL" id="BK014760">
    <property type="protein sequence ID" value="DAD74440.1"/>
    <property type="molecule type" value="Genomic_DNA"/>
</dbReference>